<dbReference type="PANTHER" id="PTHR10075:SF51">
    <property type="entry name" value="CELL ADHESION MOLECULE DSCAM"/>
    <property type="match status" value="1"/>
</dbReference>
<dbReference type="Pfam" id="PF13927">
    <property type="entry name" value="Ig_3"/>
    <property type="match status" value="1"/>
</dbReference>
<feature type="region of interest" description="Disordered" evidence="3">
    <location>
        <begin position="1482"/>
        <end position="1591"/>
    </location>
</feature>
<dbReference type="PROSITE" id="PS50835">
    <property type="entry name" value="IG_LIKE"/>
    <property type="match status" value="4"/>
</dbReference>
<dbReference type="InterPro" id="IPR013783">
    <property type="entry name" value="Ig-like_fold"/>
</dbReference>
<dbReference type="CDD" id="cd05735">
    <property type="entry name" value="Ig_DSCAM"/>
    <property type="match status" value="1"/>
</dbReference>
<feature type="compositionally biased region" description="Low complexity" evidence="3">
    <location>
        <begin position="1502"/>
        <end position="1537"/>
    </location>
</feature>
<feature type="compositionally biased region" description="Low complexity" evidence="3">
    <location>
        <begin position="1315"/>
        <end position="1330"/>
    </location>
</feature>
<feature type="region of interest" description="Disordered" evidence="3">
    <location>
        <begin position="1648"/>
        <end position="1729"/>
    </location>
</feature>
<feature type="compositionally biased region" description="Low complexity" evidence="3">
    <location>
        <begin position="1098"/>
        <end position="1120"/>
    </location>
</feature>
<feature type="compositionally biased region" description="Polar residues" evidence="3">
    <location>
        <begin position="2485"/>
        <end position="2495"/>
    </location>
</feature>
<feature type="compositionally biased region" description="Low complexity" evidence="3">
    <location>
        <begin position="1263"/>
        <end position="1274"/>
    </location>
</feature>
<feature type="compositionally biased region" description="Basic and acidic residues" evidence="3">
    <location>
        <begin position="2575"/>
        <end position="2592"/>
    </location>
</feature>
<feature type="compositionally biased region" description="Low complexity" evidence="3">
    <location>
        <begin position="1398"/>
        <end position="1407"/>
    </location>
</feature>
<feature type="compositionally biased region" description="Polar residues" evidence="3">
    <location>
        <begin position="2339"/>
        <end position="2352"/>
    </location>
</feature>
<feature type="compositionally biased region" description="Low complexity" evidence="3">
    <location>
        <begin position="2871"/>
        <end position="2883"/>
    </location>
</feature>
<feature type="region of interest" description="Disordered" evidence="3">
    <location>
        <begin position="1896"/>
        <end position="1961"/>
    </location>
</feature>
<dbReference type="InterPro" id="IPR007110">
    <property type="entry name" value="Ig-like_dom"/>
</dbReference>
<feature type="compositionally biased region" description="Basic and acidic residues" evidence="3">
    <location>
        <begin position="881"/>
        <end position="896"/>
    </location>
</feature>
<feature type="region of interest" description="Disordered" evidence="3">
    <location>
        <begin position="2263"/>
        <end position="2352"/>
    </location>
</feature>
<comment type="caution">
    <text evidence="5">The sequence shown here is derived from an EMBL/GenBank/DDBJ whole genome shotgun (WGS) entry which is preliminary data.</text>
</comment>
<feature type="region of interest" description="Disordered" evidence="3">
    <location>
        <begin position="2194"/>
        <end position="2216"/>
    </location>
</feature>
<feature type="compositionally biased region" description="Low complexity" evidence="3">
    <location>
        <begin position="2061"/>
        <end position="2098"/>
    </location>
</feature>
<reference evidence="5 6" key="1">
    <citation type="submission" date="2018-07" db="EMBL/GenBank/DDBJ databases">
        <title>A high quality draft genome assembly of the barn swallow (H. rustica rustica).</title>
        <authorList>
            <person name="Formenti G."/>
            <person name="Chiara M."/>
            <person name="Poveda L."/>
            <person name="Francoijs K.-J."/>
            <person name="Bonisoli-Alquati A."/>
            <person name="Canova L."/>
            <person name="Gianfranceschi L."/>
            <person name="Horner D.S."/>
            <person name="Saino N."/>
        </authorList>
    </citation>
    <scope>NUCLEOTIDE SEQUENCE [LARGE SCALE GENOMIC DNA]</scope>
    <source>
        <strain evidence="5">Chelidonia</strain>
        <tissue evidence="5">Blood</tissue>
    </source>
</reference>
<dbReference type="InterPro" id="IPR013098">
    <property type="entry name" value="Ig_I-set"/>
</dbReference>
<feature type="region of interest" description="Disordered" evidence="3">
    <location>
        <begin position="765"/>
        <end position="806"/>
    </location>
</feature>
<feature type="compositionally biased region" description="Polar residues" evidence="3">
    <location>
        <begin position="1185"/>
        <end position="1194"/>
    </location>
</feature>
<evidence type="ECO:0000256" key="2">
    <source>
        <dbReference type="ARBA" id="ARBA00023319"/>
    </source>
</evidence>
<feature type="region of interest" description="Disordered" evidence="3">
    <location>
        <begin position="1165"/>
        <end position="1194"/>
    </location>
</feature>
<feature type="compositionally biased region" description="Basic and acidic residues" evidence="3">
    <location>
        <begin position="1907"/>
        <end position="1916"/>
    </location>
</feature>
<feature type="compositionally biased region" description="Low complexity" evidence="3">
    <location>
        <begin position="1811"/>
        <end position="1834"/>
    </location>
</feature>
<organism evidence="5 6">
    <name type="scientific">Hirundo rustica rustica</name>
    <dbReference type="NCBI Taxonomy" id="333673"/>
    <lineage>
        <taxon>Eukaryota</taxon>
        <taxon>Metazoa</taxon>
        <taxon>Chordata</taxon>
        <taxon>Craniata</taxon>
        <taxon>Vertebrata</taxon>
        <taxon>Euteleostomi</taxon>
        <taxon>Archelosauria</taxon>
        <taxon>Archosauria</taxon>
        <taxon>Dinosauria</taxon>
        <taxon>Saurischia</taxon>
        <taxon>Theropoda</taxon>
        <taxon>Coelurosauria</taxon>
        <taxon>Aves</taxon>
        <taxon>Neognathae</taxon>
        <taxon>Neoaves</taxon>
        <taxon>Telluraves</taxon>
        <taxon>Australaves</taxon>
        <taxon>Passeriformes</taxon>
        <taxon>Sylvioidea</taxon>
        <taxon>Hirundinidae</taxon>
        <taxon>Hirundo</taxon>
    </lineage>
</organism>
<feature type="region of interest" description="Disordered" evidence="3">
    <location>
        <begin position="2730"/>
        <end position="2756"/>
    </location>
</feature>
<feature type="compositionally biased region" description="Low complexity" evidence="3">
    <location>
        <begin position="2325"/>
        <end position="2338"/>
    </location>
</feature>
<name>A0A3M0JZP6_HIRRU</name>
<dbReference type="InterPro" id="IPR003598">
    <property type="entry name" value="Ig_sub2"/>
</dbReference>
<feature type="compositionally biased region" description="Low complexity" evidence="3">
    <location>
        <begin position="1771"/>
        <end position="1802"/>
    </location>
</feature>
<dbReference type="InterPro" id="IPR003599">
    <property type="entry name" value="Ig_sub"/>
</dbReference>
<feature type="compositionally biased region" description="Low complexity" evidence="3">
    <location>
        <begin position="1293"/>
        <end position="1306"/>
    </location>
</feature>
<feature type="compositionally biased region" description="Low complexity" evidence="3">
    <location>
        <begin position="2619"/>
        <end position="2628"/>
    </location>
</feature>
<feature type="compositionally biased region" description="Basic and acidic residues" evidence="3">
    <location>
        <begin position="1545"/>
        <end position="1555"/>
    </location>
</feature>
<keyword evidence="1" id="KW-0677">Repeat</keyword>
<feature type="region of interest" description="Disordered" evidence="3">
    <location>
        <begin position="2466"/>
        <end position="2495"/>
    </location>
</feature>
<feature type="compositionally biased region" description="Basic and acidic residues" evidence="3">
    <location>
        <begin position="488"/>
        <end position="498"/>
    </location>
</feature>
<dbReference type="OrthoDB" id="5969272at2759"/>
<feature type="compositionally biased region" description="Pro residues" evidence="3">
    <location>
        <begin position="2818"/>
        <end position="2827"/>
    </location>
</feature>
<feature type="compositionally biased region" description="Low complexity" evidence="3">
    <location>
        <begin position="1000"/>
        <end position="1009"/>
    </location>
</feature>
<feature type="compositionally biased region" description="Polar residues" evidence="3">
    <location>
        <begin position="2597"/>
        <end position="2611"/>
    </location>
</feature>
<proteinExistence type="predicted"/>
<dbReference type="GO" id="GO:0098632">
    <property type="term" value="F:cell-cell adhesion mediator activity"/>
    <property type="evidence" value="ECO:0007669"/>
    <property type="project" value="TreeGrafter"/>
</dbReference>
<feature type="compositionally biased region" description="Polar residues" evidence="3">
    <location>
        <begin position="1429"/>
        <end position="1464"/>
    </location>
</feature>
<evidence type="ECO:0000313" key="6">
    <source>
        <dbReference type="Proteomes" id="UP000269221"/>
    </source>
</evidence>
<keyword evidence="2" id="KW-0393">Immunoglobulin domain</keyword>
<feature type="compositionally biased region" description="Low complexity" evidence="3">
    <location>
        <begin position="2271"/>
        <end position="2291"/>
    </location>
</feature>
<gene>
    <name evidence="5" type="ORF">DUI87_15598</name>
</gene>
<feature type="compositionally biased region" description="Basic and acidic residues" evidence="3">
    <location>
        <begin position="1414"/>
        <end position="1424"/>
    </location>
</feature>
<dbReference type="SUPFAM" id="SSF49265">
    <property type="entry name" value="Fibronectin type III"/>
    <property type="match status" value="1"/>
</dbReference>
<feature type="region of interest" description="Disordered" evidence="3">
    <location>
        <begin position="488"/>
        <end position="535"/>
    </location>
</feature>
<dbReference type="FunFam" id="2.60.40.10:FF:000333">
    <property type="entry name" value="Down syndrome cell adhesion molecule"/>
    <property type="match status" value="1"/>
</dbReference>
<dbReference type="STRING" id="333673.A0A3M0JZP6"/>
<feature type="compositionally biased region" description="Polar residues" evidence="3">
    <location>
        <begin position="1939"/>
        <end position="1961"/>
    </location>
</feature>
<feature type="region of interest" description="Disordered" evidence="3">
    <location>
        <begin position="2814"/>
        <end position="2852"/>
    </location>
</feature>
<dbReference type="GO" id="GO:0030424">
    <property type="term" value="C:axon"/>
    <property type="evidence" value="ECO:0007669"/>
    <property type="project" value="TreeGrafter"/>
</dbReference>
<feature type="region of interest" description="Disordered" evidence="3">
    <location>
        <begin position="1225"/>
        <end position="1335"/>
    </location>
</feature>
<dbReference type="CDD" id="cd05734">
    <property type="entry name" value="Ig_DSCAM"/>
    <property type="match status" value="1"/>
</dbReference>
<dbReference type="EMBL" id="QRBI01000120">
    <property type="protein sequence ID" value="RMC06168.1"/>
    <property type="molecule type" value="Genomic_DNA"/>
</dbReference>
<dbReference type="InterPro" id="IPR036116">
    <property type="entry name" value="FN3_sf"/>
</dbReference>
<feature type="compositionally biased region" description="Low complexity" evidence="3">
    <location>
        <begin position="2014"/>
        <end position="2043"/>
    </location>
</feature>
<sequence>MKNITAIAGRDTYIHCRVIGYPYYSIKWYKNSNLLPFNHRQVAFENNGTLKLSDVQKEVDEGEYTCNVLVQPQLSTSQSVHVTVKAFLGLPQALQGHPELSPKLLLARLNNASSASLSSEQSCSIPLLILLPPLGSLQQLHVLPVLGIPGLDPSSAVPPFIQPFEFPRFSIGQRVFIPCVVVSGDLPITITWQKDGRPIPASLGVTIDNIDFTSSLRISNLSLMHNGNYTCIARNDAAAVEHQSQLIVRVPPRFVVQPSDQDGIYGKAVILNCSAEGYPVPTIVWKYSKGAGVPQFQPIALNGRIQLLTNGSLLIKHVLEEDSGYYLCKVSNDVGADVSKSMYLTVKIPAMITSYPNTTLATQGQKKEMSCTAHGEKPIIVRWEKEDRIINPEMSRYLVSTKEVGDEVISTLQILPTVREDSGFFSCHAINSYGEDRGIIQLTVQEPPDPPEIEIREVRARSIALRWTMGFDGNSPITGYDIECKNKSVTDNSDKDKGNSNSRSPNPLPSWLEAPSGQWSGAAGKSVLPLSETEEEEWPFTYMDGEISQWEGDSDEQLSQWEEVTVRERQVVTVQEISRRGARGTREVYQHQVRVHVREVSEYSDETHEDIYEWEETVRVRELYQWEEHSEIYQEVHEWEERVTTQGIHQWEIDVSEQQELEWSEDERSHELSLWRDVSVPEDSQGDDIRELSQREGERYQDLSPWEQDMHSHVSQWGNIQELSQREELSQRGGERYEKLSPWEQDVTSHIALWKDSRQAELSRVRDSSGKELSPGPDSGAQELPRWAGTRDQRLSQRQEHVSAQELSLRRNDISSRILGTALQQVRDKEPKPCPPMGLSSPSNEGQKVAAEAEPALPSASPAPGSVIEARLSSAALAVASEEKEPLKPLTPEEIKAAAPSLSSKQLPSPRTQSPPSISFDTPTSIQPSSCQDQNITKKFMIEERMEDYKMRKKLEEDVQVQMAVEETQPSSPSLIRVEGAVEAEPALPSSSPVPGSLTEAEPAAAALTRADEEKELLGPLTLEEVKAAAPSLSGKQMPSPGTQSPPSVPSDTPASIQASPSQDQNITEENLLEGRIEVYKMGQKLEKEYDVQEQMAVEESQPSSPSPVDVEVAAEAEPALPSTSPAQGSLREAEPAAAALARADEEKELLGPLALEEVKAAAPLFSEELPSPGTQSPPSVPPDTLTSIQASPCQDQDITEEILLEGRMEIYKMGQKLEKEYDVQEQMAVEETQPTSPSPMGTELAAEAVPALPTTSPAQGSLTEAEPAAAALARADEEKELLGPLTLEEVKAAAPSLSSEELPSPGTQSPPSVPSDAPASSQASPFQDQNMTEEFLIKGQMEVYKMRQELEEEYDVQEQMAVEESQPSSSSPIGMEVAAEAVSALPSTSPALGSLTEAEPAAAALTRADEEESLKHLTPEEVKAAASLLSSKQLPSPGTQSPPSISFDTPTSIQPSSCQDQNITKKFTIEERMEVHKMRQKLEDDVQEQMAVKETQPTSLSPMATAVAAEAEHALSSSSPAPGSLTEAELAAAALARADEEEESLKHLTPEEVKAAAPSLSSKQMPSPGTQSPPSISFDTPTSIQPSSCQDQKITKDILIEGPMEVSKLKQKLEEEYDIREQMAVEETQPSPPSHEGQKVVAEVAPALSSTSPATGSPREAELVAAASCRADDEEDMPEPLALEEVKATAPLSSEELPSPGTQSPPSVPPDTLTSIQASLSQDQNMTEEILLEGRMEIYKMGQKLEKEYDVQEQMAVEETQPTSPSPMGTELAAEAAPALPTTSPALGSLTEAEPAAAALARADEEEELLGPLTLEEVKAAAPSLSSEELPSPGTQSPPSVPSDAPASSQASPCQDQNVTEEFLIEGQMEVYKVKQEVEEGSACHAQCLSCPSSLTEAEPAASDLARADEEKEPPKPLTLEEIEAAAPSRSSEELPSPVTQSPSCVPSDTPTSSQASPCQNMNITKEILFLILGMGEFYRQRQKPEEEYDIQQWMAVEETKSTSTSPMRVVVATDAAPAQPSTSPASSSPTEARPAAAALAGADEEEELPEPLTPEELKAAAPSLSSEELPSPGTQSPTSVSSDTPASSQASPSQDQNMTEEFTIKGQMEAYKMRQKLEDDVQEQMAVEESQPSSPSRIGMEVAAEAAPTLPSSSPAPGSLTEAEPAAAAPARADEEKELLKTLTLDEIKAAAPSLSSEELPSPGMQSPPRVPSDISISIQALPGQDQNVTEEILILGLVELYKQRQKLEEEYEFQQWMAMEETQPSSPSPVGVEVAAEAAPALSSTSPAPDSPREAELSAAAPARVANEEDMPEPLAPEEIKAAAPSLSSEELPSPGTQSPPSVPSNNRTSILASPCRGMNIIREFLFLILGLVDFYKMGQRLEEEGNIQERMVVEEMQLSPPCPLRVAVASEAAPALPSVSPAPGSLTEAELAAAALACAGEEEELPEPLTPEEVKAAAPFLSSEELPSSGIQRPPSIPLDTPTSSQASPCQDPNITEEFLTEGQMEVYKLRQKLEEEDALQQWMAVEETQPRSPSPVGVEVAAQEPPAIPSASPAPHSLTEAELAAAALARADEEKELHEPLAPEEVKAAAPSLSSEQLPSPGTQRPPTIPFDTSISIQPSPSQDQNITEEILLEGLVELYKLQQELEETYELQQWVAVEETQPSSLSPLVVEVAAEAVSALPSTSPAPGSLTEAELAAAALARAYEEEKLPEPLAPDDINAAAPLSSEEVPSAGTQSPPSVLSHTPTRSQASPFQDKNIIKEFLFLILGLMKLCRLRQKLEEENDLQQWMAVEETQLSSSCPFGMEVAAEPEPAQPSTPPAPGSLTATEPAAAALARADEEEEPPEPLALEEVNAAAPSLFSEELPSPGTQSSSSVPSDTLNSQASPCQDAILTKEIFIQILVMLYILWRSWKKSMTSDN</sequence>
<dbReference type="GO" id="GO:0007417">
    <property type="term" value="P:central nervous system development"/>
    <property type="evidence" value="ECO:0007669"/>
    <property type="project" value="TreeGrafter"/>
</dbReference>
<feature type="compositionally biased region" description="Low complexity" evidence="3">
    <location>
        <begin position="850"/>
        <end position="864"/>
    </location>
</feature>
<dbReference type="FunFam" id="2.60.40.10:FF:000172">
    <property type="entry name" value="Down syndrome cell adhesion molecule b"/>
    <property type="match status" value="1"/>
</dbReference>
<feature type="compositionally biased region" description="Low complexity" evidence="3">
    <location>
        <begin position="2145"/>
        <end position="2173"/>
    </location>
</feature>
<dbReference type="Pfam" id="PF07679">
    <property type="entry name" value="I-set"/>
    <property type="match status" value="3"/>
</dbReference>
<dbReference type="InterPro" id="IPR036179">
    <property type="entry name" value="Ig-like_dom_sf"/>
</dbReference>
<feature type="region of interest" description="Disordered" evidence="3">
    <location>
        <begin position="2528"/>
        <end position="2628"/>
    </location>
</feature>
<keyword evidence="6" id="KW-1185">Reference proteome</keyword>
<dbReference type="SMART" id="SM00409">
    <property type="entry name" value="IG"/>
    <property type="match status" value="4"/>
</dbReference>
<feature type="compositionally biased region" description="Low complexity" evidence="3">
    <location>
        <begin position="2194"/>
        <end position="2205"/>
    </location>
</feature>
<evidence type="ECO:0000256" key="3">
    <source>
        <dbReference type="SAM" id="MobiDB-lite"/>
    </source>
</evidence>
<feature type="compositionally biased region" description="Polar residues" evidence="3">
    <location>
        <begin position="1034"/>
        <end position="1069"/>
    </location>
</feature>
<dbReference type="SMART" id="SM00408">
    <property type="entry name" value="IGc2"/>
    <property type="match status" value="4"/>
</dbReference>
<feature type="compositionally biased region" description="Low complexity" evidence="3">
    <location>
        <begin position="1843"/>
        <end position="1858"/>
    </location>
</feature>
<dbReference type="InterPro" id="IPR003961">
    <property type="entry name" value="FN3_dom"/>
</dbReference>
<feature type="region of interest" description="Disordered" evidence="3">
    <location>
        <begin position="822"/>
        <end position="864"/>
    </location>
</feature>
<feature type="compositionally biased region" description="Polar residues" evidence="3">
    <location>
        <begin position="2738"/>
        <end position="2756"/>
    </location>
</feature>
<feature type="region of interest" description="Disordered" evidence="3">
    <location>
        <begin position="1091"/>
        <end position="1145"/>
    </location>
</feature>
<dbReference type="CDD" id="cd00063">
    <property type="entry name" value="FN3"/>
    <property type="match status" value="1"/>
</dbReference>
<dbReference type="Gene3D" id="2.60.40.10">
    <property type="entry name" value="Immunoglobulins"/>
    <property type="match status" value="5"/>
</dbReference>
<feature type="compositionally biased region" description="Basic and acidic residues" evidence="3">
    <location>
        <begin position="789"/>
        <end position="806"/>
    </location>
</feature>
<feature type="domain" description="Ig-like" evidence="4">
    <location>
        <begin position="349"/>
        <end position="445"/>
    </location>
</feature>
<accession>A0A3M0JZP6</accession>
<dbReference type="GO" id="GO:0005886">
    <property type="term" value="C:plasma membrane"/>
    <property type="evidence" value="ECO:0007669"/>
    <property type="project" value="TreeGrafter"/>
</dbReference>
<dbReference type="GO" id="GO:0007156">
    <property type="term" value="P:homophilic cell adhesion via plasma membrane adhesion molecules"/>
    <property type="evidence" value="ECO:0007669"/>
    <property type="project" value="TreeGrafter"/>
</dbReference>
<feature type="domain" description="Ig-like" evidence="4">
    <location>
        <begin position="153"/>
        <end position="247"/>
    </location>
</feature>
<feature type="compositionally biased region" description="Low complexity" evidence="3">
    <location>
        <begin position="2832"/>
        <end position="2841"/>
    </location>
</feature>
<dbReference type="FunFam" id="2.60.40.10:FF:000176">
    <property type="entry name" value="Down syndrome cell adhesion molecule a"/>
    <property type="match status" value="1"/>
</dbReference>
<evidence type="ECO:0000259" key="4">
    <source>
        <dbReference type="PROSITE" id="PS50835"/>
    </source>
</evidence>
<feature type="compositionally biased region" description="Polar residues" evidence="3">
    <location>
        <begin position="1560"/>
        <end position="1591"/>
    </location>
</feature>
<feature type="compositionally biased region" description="Polar residues" evidence="3">
    <location>
        <begin position="901"/>
        <end position="932"/>
    </location>
</feature>
<feature type="region of interest" description="Disordered" evidence="3">
    <location>
        <begin position="1354"/>
        <end position="1464"/>
    </location>
</feature>
<feature type="region of interest" description="Disordered" evidence="3">
    <location>
        <begin position="881"/>
        <end position="932"/>
    </location>
</feature>
<evidence type="ECO:0000313" key="5">
    <source>
        <dbReference type="EMBL" id="RMC06168.1"/>
    </source>
</evidence>
<feature type="domain" description="Ig-like" evidence="4">
    <location>
        <begin position="1"/>
        <end position="83"/>
    </location>
</feature>
<feature type="region of interest" description="Disordered" evidence="3">
    <location>
        <begin position="1751"/>
        <end position="1863"/>
    </location>
</feature>
<feature type="compositionally biased region" description="Low complexity" evidence="3">
    <location>
        <begin position="2546"/>
        <end position="2574"/>
    </location>
</feature>
<protein>
    <recommendedName>
        <fullName evidence="4">Ig-like domain-containing protein</fullName>
    </recommendedName>
</protein>
<dbReference type="FunFam" id="2.60.40.10:FF:000104">
    <property type="entry name" value="Down syndrome cell adhesion molecule b"/>
    <property type="match status" value="1"/>
</dbReference>
<feature type="domain" description="Ig-like" evidence="4">
    <location>
        <begin position="252"/>
        <end position="345"/>
    </location>
</feature>
<feature type="region of interest" description="Disordered" evidence="3">
    <location>
        <begin position="2867"/>
        <end position="2890"/>
    </location>
</feature>
<feature type="region of interest" description="Disordered" evidence="3">
    <location>
        <begin position="981"/>
        <end position="1071"/>
    </location>
</feature>
<evidence type="ECO:0000256" key="1">
    <source>
        <dbReference type="ARBA" id="ARBA00022737"/>
    </source>
</evidence>
<dbReference type="GO" id="GO:0007411">
    <property type="term" value="P:axon guidance"/>
    <property type="evidence" value="ECO:0007669"/>
    <property type="project" value="TreeGrafter"/>
</dbReference>
<feature type="compositionally biased region" description="Polar residues" evidence="3">
    <location>
        <begin position="1713"/>
        <end position="1728"/>
    </location>
</feature>
<feature type="region of interest" description="Disordered" evidence="3">
    <location>
        <begin position="2001"/>
        <end position="2179"/>
    </location>
</feature>
<dbReference type="GO" id="GO:0070593">
    <property type="term" value="P:dendrite self-avoidance"/>
    <property type="evidence" value="ECO:0007669"/>
    <property type="project" value="TreeGrafter"/>
</dbReference>
<dbReference type="Proteomes" id="UP000269221">
    <property type="component" value="Unassembled WGS sequence"/>
</dbReference>
<dbReference type="PANTHER" id="PTHR10075">
    <property type="entry name" value="BASIGIN RELATED"/>
    <property type="match status" value="1"/>
</dbReference>
<dbReference type="SUPFAM" id="SSF48726">
    <property type="entry name" value="Immunoglobulin"/>
    <property type="match status" value="4"/>
</dbReference>